<organism evidence="2">
    <name type="scientific">Oryza glumipatula</name>
    <dbReference type="NCBI Taxonomy" id="40148"/>
    <lineage>
        <taxon>Eukaryota</taxon>
        <taxon>Viridiplantae</taxon>
        <taxon>Streptophyta</taxon>
        <taxon>Embryophyta</taxon>
        <taxon>Tracheophyta</taxon>
        <taxon>Spermatophyta</taxon>
        <taxon>Magnoliopsida</taxon>
        <taxon>Liliopsida</taxon>
        <taxon>Poales</taxon>
        <taxon>Poaceae</taxon>
        <taxon>BOP clade</taxon>
        <taxon>Oryzoideae</taxon>
        <taxon>Oryzeae</taxon>
        <taxon>Oryzinae</taxon>
        <taxon>Oryza</taxon>
    </lineage>
</organism>
<name>A0A0E0AXE1_9ORYZ</name>
<feature type="signal peptide" evidence="1">
    <location>
        <begin position="1"/>
        <end position="16"/>
    </location>
</feature>
<sequence>MAERVVPFILASLLHAFEWRLPDGMSAEELDVSEKFTTANVLTVPLKAVPILASMFHVDHN</sequence>
<proteinExistence type="predicted"/>
<evidence type="ECO:0000313" key="2">
    <source>
        <dbReference type="EnsemblPlants" id="OGLUM08G21020.1"/>
    </source>
</evidence>
<reference evidence="2" key="2">
    <citation type="submission" date="2018-05" db="EMBL/GenBank/DDBJ databases">
        <title>OgluRS3 (Oryza glumaepatula Reference Sequence Version 3).</title>
        <authorList>
            <person name="Zhang J."/>
            <person name="Kudrna D."/>
            <person name="Lee S."/>
            <person name="Talag J."/>
            <person name="Welchert J."/>
            <person name="Wing R.A."/>
        </authorList>
    </citation>
    <scope>NUCLEOTIDE SEQUENCE [LARGE SCALE GENOMIC DNA]</scope>
</reference>
<evidence type="ECO:0000256" key="1">
    <source>
        <dbReference type="SAM" id="SignalP"/>
    </source>
</evidence>
<dbReference type="HOGENOM" id="CLU_001570_29_6_1"/>
<dbReference type="Proteomes" id="UP000026961">
    <property type="component" value="Chromosome 8"/>
</dbReference>
<protein>
    <recommendedName>
        <fullName evidence="4">Cytochrome P450</fullName>
    </recommendedName>
</protein>
<evidence type="ECO:0008006" key="4">
    <source>
        <dbReference type="Google" id="ProtNLM"/>
    </source>
</evidence>
<dbReference type="STRING" id="40148.A0A0E0AXE1"/>
<feature type="chain" id="PRO_5002354410" description="Cytochrome P450" evidence="1">
    <location>
        <begin position="17"/>
        <end position="61"/>
    </location>
</feature>
<evidence type="ECO:0000313" key="3">
    <source>
        <dbReference type="Proteomes" id="UP000026961"/>
    </source>
</evidence>
<keyword evidence="3" id="KW-1185">Reference proteome</keyword>
<dbReference type="AlphaFoldDB" id="A0A0E0AXE1"/>
<dbReference type="EnsemblPlants" id="OGLUM08G21020.1">
    <property type="protein sequence ID" value="OGLUM08G21020.1"/>
    <property type="gene ID" value="OGLUM08G21020"/>
</dbReference>
<accession>A0A0E0AXE1</accession>
<reference evidence="2" key="1">
    <citation type="submission" date="2015-04" db="UniProtKB">
        <authorList>
            <consortium name="EnsemblPlants"/>
        </authorList>
    </citation>
    <scope>IDENTIFICATION</scope>
</reference>
<keyword evidence="1" id="KW-0732">Signal</keyword>
<dbReference type="Gramene" id="OGLUM08G21020.1">
    <property type="protein sequence ID" value="OGLUM08G21020.1"/>
    <property type="gene ID" value="OGLUM08G21020"/>
</dbReference>